<dbReference type="EMBL" id="JBHFQA010000023">
    <property type="protein sequence ID" value="KAL2078264.1"/>
    <property type="molecule type" value="Genomic_DNA"/>
</dbReference>
<feature type="region of interest" description="Disordered" evidence="1">
    <location>
        <begin position="215"/>
        <end position="242"/>
    </location>
</feature>
<dbReference type="AlphaFoldDB" id="A0ABD1IUE0"/>
<accession>A0ABD1IUE0</accession>
<sequence length="242" mass="26857">MPADAGLFSCSDPAVWRGVYERYGAVVEAKSSGKGKAGKLLALDKWYQEELPKLISARPERHVTREELSKLMEWKLTRGKFRPRLQQLIDSNSAETVQSCSSKAFALLPDVEAAIAELSTLKGMGPATASAVLAAGAGEEVAFMADESVESVPELCPVQYTAKHYRLYLDKITQKTKQLNAVDSKQDWIPHRVELCLWAWAVASKLQPSLLREFSESEQCQTNQKSTKRPASNEKAAKRQKT</sequence>
<evidence type="ECO:0000313" key="2">
    <source>
        <dbReference type="EMBL" id="KAL2078264.1"/>
    </source>
</evidence>
<organism evidence="2 3">
    <name type="scientific">Coilia grayii</name>
    <name type="common">Gray's grenadier anchovy</name>
    <dbReference type="NCBI Taxonomy" id="363190"/>
    <lineage>
        <taxon>Eukaryota</taxon>
        <taxon>Metazoa</taxon>
        <taxon>Chordata</taxon>
        <taxon>Craniata</taxon>
        <taxon>Vertebrata</taxon>
        <taxon>Euteleostomi</taxon>
        <taxon>Actinopterygii</taxon>
        <taxon>Neopterygii</taxon>
        <taxon>Teleostei</taxon>
        <taxon>Clupei</taxon>
        <taxon>Clupeiformes</taxon>
        <taxon>Clupeoidei</taxon>
        <taxon>Engraulidae</taxon>
        <taxon>Coilinae</taxon>
        <taxon>Coilia</taxon>
    </lineage>
</organism>
<name>A0ABD1IUE0_9TELE</name>
<dbReference type="PANTHER" id="PTHR21521:SF0">
    <property type="entry name" value="AMUN, ISOFORM A"/>
    <property type="match status" value="1"/>
</dbReference>
<comment type="caution">
    <text evidence="2">The sequence shown here is derived from an EMBL/GenBank/DDBJ whole genome shotgun (WGS) entry which is preliminary data.</text>
</comment>
<dbReference type="InterPro" id="IPR011257">
    <property type="entry name" value="DNA_glycosylase"/>
</dbReference>
<dbReference type="Proteomes" id="UP001591681">
    <property type="component" value="Unassembled WGS sequence"/>
</dbReference>
<keyword evidence="3" id="KW-1185">Reference proteome</keyword>
<dbReference type="PANTHER" id="PTHR21521">
    <property type="entry name" value="AMUN, ISOFORM A"/>
    <property type="match status" value="1"/>
</dbReference>
<feature type="compositionally biased region" description="Basic and acidic residues" evidence="1">
    <location>
        <begin position="231"/>
        <end position="242"/>
    </location>
</feature>
<reference evidence="2 3" key="1">
    <citation type="submission" date="2024-09" db="EMBL/GenBank/DDBJ databases">
        <title>A chromosome-level genome assembly of Gray's grenadier anchovy, Coilia grayii.</title>
        <authorList>
            <person name="Fu Z."/>
        </authorList>
    </citation>
    <scope>NUCLEOTIDE SEQUENCE [LARGE SCALE GENOMIC DNA]</scope>
    <source>
        <strain evidence="2">G4</strain>
        <tissue evidence="2">Muscle</tissue>
    </source>
</reference>
<gene>
    <name evidence="2" type="ORF">ACEWY4_025949</name>
</gene>
<evidence type="ECO:0000313" key="3">
    <source>
        <dbReference type="Proteomes" id="UP001591681"/>
    </source>
</evidence>
<proteinExistence type="predicted"/>
<evidence type="ECO:0000256" key="1">
    <source>
        <dbReference type="SAM" id="MobiDB-lite"/>
    </source>
</evidence>
<protein>
    <recommendedName>
        <fullName evidence="4">HhH-GPD domain-containing protein</fullName>
    </recommendedName>
</protein>
<evidence type="ECO:0008006" key="4">
    <source>
        <dbReference type="Google" id="ProtNLM"/>
    </source>
</evidence>
<dbReference type="SUPFAM" id="SSF48150">
    <property type="entry name" value="DNA-glycosylase"/>
    <property type="match status" value="1"/>
</dbReference>